<dbReference type="Gene3D" id="3.30.160.250">
    <property type="match status" value="1"/>
</dbReference>
<dbReference type="InterPro" id="IPR035069">
    <property type="entry name" value="TTHA1013/TTHA0281-like"/>
</dbReference>
<dbReference type="PANTHER" id="PTHR34504:SF2">
    <property type="entry name" value="UPF0150 PROTEIN SSL0259"/>
    <property type="match status" value="1"/>
</dbReference>
<accession>A0ABP7PFS0</accession>
<proteinExistence type="predicted"/>
<dbReference type="EMBL" id="BAABDI010000004">
    <property type="protein sequence ID" value="GAA3964632.1"/>
    <property type="molecule type" value="Genomic_DNA"/>
</dbReference>
<name>A0ABP7PFS0_9BACT</name>
<evidence type="ECO:0008006" key="4">
    <source>
        <dbReference type="Google" id="ProtNLM"/>
    </source>
</evidence>
<dbReference type="RefSeq" id="WP_345121454.1">
    <property type="nucleotide sequence ID" value="NZ_BAABDI010000004.1"/>
</dbReference>
<dbReference type="Pfam" id="PF21748">
    <property type="entry name" value="UPF0150"/>
    <property type="match status" value="1"/>
</dbReference>
<evidence type="ECO:0000313" key="3">
    <source>
        <dbReference type="Proteomes" id="UP001501556"/>
    </source>
</evidence>
<dbReference type="PANTHER" id="PTHR34504">
    <property type="entry name" value="ANTITOXIN HICB"/>
    <property type="match status" value="1"/>
</dbReference>
<keyword evidence="3" id="KW-1185">Reference proteome</keyword>
<keyword evidence="1" id="KW-0175">Coiled coil</keyword>
<dbReference type="SUPFAM" id="SSF143100">
    <property type="entry name" value="TTHA1013/TTHA0281-like"/>
    <property type="match status" value="1"/>
</dbReference>
<organism evidence="2 3">
    <name type="scientific">Hymenobacter antarcticus</name>
    <dbReference type="NCBI Taxonomy" id="486270"/>
    <lineage>
        <taxon>Bacteria</taxon>
        <taxon>Pseudomonadati</taxon>
        <taxon>Bacteroidota</taxon>
        <taxon>Cytophagia</taxon>
        <taxon>Cytophagales</taxon>
        <taxon>Hymenobacteraceae</taxon>
        <taxon>Hymenobacter</taxon>
    </lineage>
</organism>
<feature type="coiled-coil region" evidence="1">
    <location>
        <begin position="29"/>
        <end position="60"/>
    </location>
</feature>
<reference evidence="3" key="1">
    <citation type="journal article" date="2019" name="Int. J. Syst. Evol. Microbiol.">
        <title>The Global Catalogue of Microorganisms (GCM) 10K type strain sequencing project: providing services to taxonomists for standard genome sequencing and annotation.</title>
        <authorList>
            <consortium name="The Broad Institute Genomics Platform"/>
            <consortium name="The Broad Institute Genome Sequencing Center for Infectious Disease"/>
            <person name="Wu L."/>
            <person name="Ma J."/>
        </authorList>
    </citation>
    <scope>NUCLEOTIDE SEQUENCE [LARGE SCALE GENOMIC DNA]</scope>
    <source>
        <strain evidence="3">JCM 17217</strain>
    </source>
</reference>
<comment type="caution">
    <text evidence="2">The sequence shown here is derived from an EMBL/GenBank/DDBJ whole genome shotgun (WGS) entry which is preliminary data.</text>
</comment>
<dbReference type="InterPro" id="IPR049389">
    <property type="entry name" value="TTHA0281-like"/>
</dbReference>
<dbReference type="InterPro" id="IPR051404">
    <property type="entry name" value="TA_system_antitoxin"/>
</dbReference>
<evidence type="ECO:0000313" key="2">
    <source>
        <dbReference type="EMBL" id="GAA3964632.1"/>
    </source>
</evidence>
<gene>
    <name evidence="2" type="ORF">GCM10022407_08990</name>
</gene>
<dbReference type="Proteomes" id="UP001501556">
    <property type="component" value="Unassembled WGS sequence"/>
</dbReference>
<sequence length="76" mass="8392">MEASLKFTAVFEPVAEGGYSAYVEEIPGVNTQGETLEEARENLREALEMVLEVRRGLAEEQQVGRVVIREAIQLAA</sequence>
<evidence type="ECO:0000256" key="1">
    <source>
        <dbReference type="SAM" id="Coils"/>
    </source>
</evidence>
<protein>
    <recommendedName>
        <fullName evidence="4">Type II toxin-antitoxin system HicB family antitoxin</fullName>
    </recommendedName>
</protein>